<comment type="caution">
    <text evidence="1">The sequence shown here is derived from an EMBL/GenBank/DDBJ whole genome shotgun (WGS) entry which is preliminary data.</text>
</comment>
<protein>
    <submittedName>
        <fullName evidence="1">Uncharacterized protein</fullName>
    </submittedName>
</protein>
<sequence>MAQLLLPRDGPSRNPPQHPVGALGLIQQLLALDLERLADQAALALALHTIAVAVPPSPEHPTTGPGKAAPTLDELLALPRVVAWAQHQFRPLHAQQVEYAEFRGRQLERLTGHTGLEALGVEPQQAVVVDAFPSSLR</sequence>
<dbReference type="AlphaFoldDB" id="A0A9Q3VVU9"/>
<name>A0A9Q3VVU9_9ACTN</name>
<dbReference type="Proteomes" id="UP001108029">
    <property type="component" value="Unassembled WGS sequence"/>
</dbReference>
<dbReference type="RefSeq" id="WP_232655825.1">
    <property type="nucleotide sequence ID" value="NZ_JAJSBI010000050.1"/>
</dbReference>
<gene>
    <name evidence="1" type="ORF">LJ657_46755</name>
</gene>
<reference evidence="1" key="1">
    <citation type="submission" date="2021-12" db="EMBL/GenBank/DDBJ databases">
        <authorList>
            <person name="Lee J.-H."/>
            <person name="Kim S.-B."/>
        </authorList>
    </citation>
    <scope>NUCLEOTIDE SEQUENCE</scope>
    <source>
        <strain evidence="1">NR30</strain>
    </source>
</reference>
<keyword evidence="2" id="KW-1185">Reference proteome</keyword>
<evidence type="ECO:0000313" key="1">
    <source>
        <dbReference type="EMBL" id="MCD9880908.1"/>
    </source>
</evidence>
<organism evidence="1 2">
    <name type="scientific">Streptomyces guryensis</name>
    <dbReference type="NCBI Taxonomy" id="2886947"/>
    <lineage>
        <taxon>Bacteria</taxon>
        <taxon>Bacillati</taxon>
        <taxon>Actinomycetota</taxon>
        <taxon>Actinomycetes</taxon>
        <taxon>Kitasatosporales</taxon>
        <taxon>Streptomycetaceae</taxon>
        <taxon>Streptomyces</taxon>
    </lineage>
</organism>
<evidence type="ECO:0000313" key="2">
    <source>
        <dbReference type="Proteomes" id="UP001108029"/>
    </source>
</evidence>
<dbReference type="EMBL" id="JAJSBI010000050">
    <property type="protein sequence ID" value="MCD9880908.1"/>
    <property type="molecule type" value="Genomic_DNA"/>
</dbReference>
<proteinExistence type="predicted"/>
<accession>A0A9Q3VVU9</accession>